<reference evidence="1 2" key="1">
    <citation type="journal article" date="2016" name="Nat. Commun.">
        <title>Thousands of microbial genomes shed light on interconnected biogeochemical processes in an aquifer system.</title>
        <authorList>
            <person name="Anantharaman K."/>
            <person name="Brown C.T."/>
            <person name="Hug L.A."/>
            <person name="Sharon I."/>
            <person name="Castelle C.J."/>
            <person name="Probst A.J."/>
            <person name="Thomas B.C."/>
            <person name="Singh A."/>
            <person name="Wilkins M.J."/>
            <person name="Karaoz U."/>
            <person name="Brodie E.L."/>
            <person name="Williams K.H."/>
            <person name="Hubbard S.S."/>
            <person name="Banfield J.F."/>
        </authorList>
    </citation>
    <scope>NUCLEOTIDE SEQUENCE [LARGE SCALE GENOMIC DNA]</scope>
</reference>
<sequence>MPKRIVTHLNPDLDAITSVWLLTRFGGKDFADASVQFVPAGERLPEEDANTVHVDTGLGEFDHHQNDKRRAKTCSAKLIYEWLERKGRVSGNDALRRLVDVVNEIDHFKHCHWPEADNDRYEFFLEEVLAGLKTGSYVRSDNELLLMGMRLLDGVLVSFRHKVAAEEELSKGIVFDAKIGKILVLETGNDTVMKLALKKGYALSVRRDPKRGAIRIKADPTAEIDLTPVYDALRRKDAEATWYLHPSRHMILNGSTRNPKMRPSKLTLADVIGILKETDK</sequence>
<dbReference type="EMBL" id="MHCJ01000003">
    <property type="protein sequence ID" value="OGY18249.1"/>
    <property type="molecule type" value="Genomic_DNA"/>
</dbReference>
<evidence type="ECO:0000313" key="2">
    <source>
        <dbReference type="Proteomes" id="UP000179233"/>
    </source>
</evidence>
<dbReference type="SUPFAM" id="SSF64182">
    <property type="entry name" value="DHH phosphoesterases"/>
    <property type="match status" value="1"/>
</dbReference>
<protein>
    <submittedName>
        <fullName evidence="1">Uncharacterized protein</fullName>
    </submittedName>
</protein>
<proteinExistence type="predicted"/>
<dbReference type="InterPro" id="IPR038763">
    <property type="entry name" value="DHH_sf"/>
</dbReference>
<comment type="caution">
    <text evidence="1">The sequence shown here is derived from an EMBL/GenBank/DDBJ whole genome shotgun (WGS) entry which is preliminary data.</text>
</comment>
<name>A0A1G1VS78_9BACT</name>
<accession>A0A1G1VS78</accession>
<evidence type="ECO:0000313" key="1">
    <source>
        <dbReference type="EMBL" id="OGY18249.1"/>
    </source>
</evidence>
<dbReference type="AlphaFoldDB" id="A0A1G1VS78"/>
<organism evidence="1 2">
    <name type="scientific">Candidatus Chisholmbacteria bacterium RIFCSPHIGHO2_01_FULL_52_32</name>
    <dbReference type="NCBI Taxonomy" id="1797591"/>
    <lineage>
        <taxon>Bacteria</taxon>
        <taxon>Candidatus Chisholmiibacteriota</taxon>
    </lineage>
</organism>
<dbReference type="Proteomes" id="UP000179233">
    <property type="component" value="Unassembled WGS sequence"/>
</dbReference>
<gene>
    <name evidence="1" type="ORF">A2786_01885</name>
</gene>